<accession>A0A9N7Z736</accession>
<dbReference type="Proteomes" id="UP001153269">
    <property type="component" value="Unassembled WGS sequence"/>
</dbReference>
<gene>
    <name evidence="2" type="ORF">PLEPLA_LOCUS41416</name>
</gene>
<evidence type="ECO:0000313" key="2">
    <source>
        <dbReference type="EMBL" id="CAB1453660.1"/>
    </source>
</evidence>
<keyword evidence="3" id="KW-1185">Reference proteome</keyword>
<organism evidence="2 3">
    <name type="scientific">Pleuronectes platessa</name>
    <name type="common">European plaice</name>
    <dbReference type="NCBI Taxonomy" id="8262"/>
    <lineage>
        <taxon>Eukaryota</taxon>
        <taxon>Metazoa</taxon>
        <taxon>Chordata</taxon>
        <taxon>Craniata</taxon>
        <taxon>Vertebrata</taxon>
        <taxon>Euteleostomi</taxon>
        <taxon>Actinopterygii</taxon>
        <taxon>Neopterygii</taxon>
        <taxon>Teleostei</taxon>
        <taxon>Neoteleostei</taxon>
        <taxon>Acanthomorphata</taxon>
        <taxon>Carangaria</taxon>
        <taxon>Pleuronectiformes</taxon>
        <taxon>Pleuronectoidei</taxon>
        <taxon>Pleuronectidae</taxon>
        <taxon>Pleuronectes</taxon>
    </lineage>
</organism>
<feature type="compositionally biased region" description="Polar residues" evidence="1">
    <location>
        <begin position="114"/>
        <end position="127"/>
    </location>
</feature>
<sequence length="127" mass="14431">MNNTAERAVAGQRSHPLPPDGHKTNALLRDRMLPGRVCQQDLPGELVWPVALPKESCLDDISADQEEENQRTDTWVALHPSRKHLFRLRRCERSRGVNKNQRGAQRQPPDYQSPPGQSYTILLLSSE</sequence>
<reference evidence="2" key="1">
    <citation type="submission" date="2020-03" db="EMBL/GenBank/DDBJ databases">
        <authorList>
            <person name="Weist P."/>
        </authorList>
    </citation>
    <scope>NUCLEOTIDE SEQUENCE</scope>
</reference>
<feature type="region of interest" description="Disordered" evidence="1">
    <location>
        <begin position="89"/>
        <end position="127"/>
    </location>
</feature>
<protein>
    <submittedName>
        <fullName evidence="2">Uncharacterized protein</fullName>
    </submittedName>
</protein>
<dbReference type="EMBL" id="CADEAL010004180">
    <property type="protein sequence ID" value="CAB1453660.1"/>
    <property type="molecule type" value="Genomic_DNA"/>
</dbReference>
<evidence type="ECO:0000313" key="3">
    <source>
        <dbReference type="Proteomes" id="UP001153269"/>
    </source>
</evidence>
<name>A0A9N7Z736_PLEPL</name>
<feature type="region of interest" description="Disordered" evidence="1">
    <location>
        <begin position="1"/>
        <end position="24"/>
    </location>
</feature>
<proteinExistence type="predicted"/>
<evidence type="ECO:0000256" key="1">
    <source>
        <dbReference type="SAM" id="MobiDB-lite"/>
    </source>
</evidence>
<comment type="caution">
    <text evidence="2">The sequence shown here is derived from an EMBL/GenBank/DDBJ whole genome shotgun (WGS) entry which is preliminary data.</text>
</comment>
<dbReference type="AlphaFoldDB" id="A0A9N7Z736"/>